<dbReference type="KEGG" id="ckr:CKR_3303"/>
<dbReference type="InterPro" id="IPR002575">
    <property type="entry name" value="Aminoglycoside_PTrfase"/>
</dbReference>
<dbReference type="HOGENOM" id="CLU_042636_2_0_9"/>
<dbReference type="PANTHER" id="PTHR39179">
    <property type="entry name" value="SPORE COAT PROTEIN I"/>
    <property type="match status" value="1"/>
</dbReference>
<name>B9DXB1_CLOK1</name>
<dbReference type="PANTHER" id="PTHR39179:SF1">
    <property type="entry name" value="SPORE COAT PROTEIN I"/>
    <property type="match status" value="1"/>
</dbReference>
<protein>
    <recommendedName>
        <fullName evidence="1">Aminoglycoside phosphotransferase domain-containing protein</fullName>
    </recommendedName>
</protein>
<organism evidence="2 3">
    <name type="scientific">Clostridium kluyveri (strain NBRC 12016)</name>
    <dbReference type="NCBI Taxonomy" id="583346"/>
    <lineage>
        <taxon>Bacteria</taxon>
        <taxon>Bacillati</taxon>
        <taxon>Bacillota</taxon>
        <taxon>Clostridia</taxon>
        <taxon>Eubacteriales</taxon>
        <taxon>Clostridiaceae</taxon>
        <taxon>Clostridium</taxon>
    </lineage>
</organism>
<dbReference type="InterPro" id="IPR047175">
    <property type="entry name" value="CotS-like"/>
</dbReference>
<dbReference type="Gene3D" id="3.30.200.20">
    <property type="entry name" value="Phosphorylase Kinase, domain 1"/>
    <property type="match status" value="1"/>
</dbReference>
<dbReference type="InterPro" id="IPR011009">
    <property type="entry name" value="Kinase-like_dom_sf"/>
</dbReference>
<dbReference type="EMBL" id="AP009049">
    <property type="protein sequence ID" value="BAH08354.1"/>
    <property type="molecule type" value="Genomic_DNA"/>
</dbReference>
<accession>B9DXB1</accession>
<evidence type="ECO:0000313" key="3">
    <source>
        <dbReference type="Proteomes" id="UP000007969"/>
    </source>
</evidence>
<gene>
    <name evidence="2" type="ordered locus">CKR_3303</name>
</gene>
<dbReference type="Gene3D" id="3.90.1200.10">
    <property type="match status" value="1"/>
</dbReference>
<reference evidence="3" key="1">
    <citation type="submission" date="2005-09" db="EMBL/GenBank/DDBJ databases">
        <title>Complete genome sequence of Clostridium kluyveri and comparative genomics of Clostridia species.</title>
        <authorList>
            <person name="Inui M."/>
            <person name="Nonaka H."/>
            <person name="Shinoda Y."/>
            <person name="Ikenaga Y."/>
            <person name="Abe M."/>
            <person name="Naito K."/>
            <person name="Vertes A.A."/>
            <person name="Yukawa H."/>
        </authorList>
    </citation>
    <scope>NUCLEOTIDE SEQUENCE [LARGE SCALE GENOMIC DNA]</scope>
    <source>
        <strain evidence="3">NBRC 12016</strain>
    </source>
</reference>
<dbReference type="GO" id="GO:0042601">
    <property type="term" value="C:endospore-forming forespore"/>
    <property type="evidence" value="ECO:0007669"/>
    <property type="project" value="TreeGrafter"/>
</dbReference>
<dbReference type="InterPro" id="IPR014255">
    <property type="entry name" value="Spore_coat_CotS"/>
</dbReference>
<dbReference type="SUPFAM" id="SSF56112">
    <property type="entry name" value="Protein kinase-like (PK-like)"/>
    <property type="match status" value="1"/>
</dbReference>
<sequence>MEEKLLDILKVREYVEDAYDLHIEFIEKIKSIYRIHTNCNEYCLKVINYDYGHFLFIISAIKHLQNKRFRSIPKIIKTKDEKDYIKMENSYAYLCEWIICRECNYDNPLDILVATSKLGELHKKSYNFQVTKDMNPRIGWFKWIDTFKHRQEEMINFRKIILEKESKSEFDTLYLNHIDREIELAEKSIDHLKKSNYMENMKKEIKNMGFCHHDYANHNILIDAKGEVNIIDFDYCILDTHLHDLSSLLLRRMKNGKWNMNNAIFIIDTYSSINDVKEEDIPIMAAFIEFPQDFWQLGIQYYMEEQPWGKDFFMKKLKKIFKDKEEKLEFIDEFRNWKYN</sequence>
<feature type="domain" description="Aminoglycoside phosphotransferase" evidence="1">
    <location>
        <begin position="197"/>
        <end position="250"/>
    </location>
</feature>
<dbReference type="Pfam" id="PF01636">
    <property type="entry name" value="APH"/>
    <property type="match status" value="1"/>
</dbReference>
<evidence type="ECO:0000259" key="1">
    <source>
        <dbReference type="Pfam" id="PF01636"/>
    </source>
</evidence>
<dbReference type="AlphaFoldDB" id="B9DXB1"/>
<dbReference type="Proteomes" id="UP000007969">
    <property type="component" value="Chromosome"/>
</dbReference>
<evidence type="ECO:0000313" key="2">
    <source>
        <dbReference type="EMBL" id="BAH08354.1"/>
    </source>
</evidence>
<proteinExistence type="predicted"/>
<dbReference type="NCBIfam" id="TIGR02906">
    <property type="entry name" value="spore_CotS"/>
    <property type="match status" value="1"/>
</dbReference>